<evidence type="ECO:0000256" key="5">
    <source>
        <dbReference type="HAMAP-Rule" id="MF_00223"/>
    </source>
</evidence>
<gene>
    <name evidence="7" type="primary">folE_2</name>
    <name evidence="5" type="synonym">folE</name>
    <name evidence="7" type="ORF">CLTHE_06150</name>
</gene>
<dbReference type="PROSITE" id="PS00859">
    <property type="entry name" value="GTP_CYCLOHYDROL_1_1"/>
    <property type="match status" value="1"/>
</dbReference>
<feature type="binding site" evidence="5">
    <location>
        <position position="90"/>
    </location>
    <ligand>
        <name>Zn(2+)</name>
        <dbReference type="ChEBI" id="CHEBI:29105"/>
    </ligand>
</feature>
<dbReference type="Gene3D" id="1.10.286.10">
    <property type="match status" value="1"/>
</dbReference>
<comment type="caution">
    <text evidence="7">The sequence shown here is derived from an EMBL/GenBank/DDBJ whole genome shotgun (WGS) entry which is preliminary data.</text>
</comment>
<reference evidence="7 8" key="1">
    <citation type="submission" date="2016-02" db="EMBL/GenBank/DDBJ databases">
        <title>Genome sequence of Clostridium thermobutyricum DSM 4928.</title>
        <authorList>
            <person name="Poehlein A."/>
            <person name="Daniel R."/>
        </authorList>
    </citation>
    <scope>NUCLEOTIDE SEQUENCE [LARGE SCALE GENOMIC DNA]</scope>
    <source>
        <strain evidence="7 8">DSM 4928</strain>
    </source>
</reference>
<evidence type="ECO:0000256" key="1">
    <source>
        <dbReference type="ARBA" id="ARBA00001052"/>
    </source>
</evidence>
<keyword evidence="5" id="KW-0342">GTP-binding</keyword>
<comment type="subunit">
    <text evidence="5">Homopolymer.</text>
</comment>
<feature type="domain" description="GTP cyclohydrolase I" evidence="6">
    <location>
        <begin position="14"/>
        <end position="195"/>
    </location>
</feature>
<keyword evidence="4 5" id="KW-0378">Hydrolase</keyword>
<dbReference type="AlphaFoldDB" id="A0A1V4SXU0"/>
<dbReference type="FunFam" id="3.30.1130.10:FF:000001">
    <property type="entry name" value="GTP cyclohydrolase 1"/>
    <property type="match status" value="1"/>
</dbReference>
<dbReference type="Pfam" id="PF01227">
    <property type="entry name" value="GTP_cyclohydroI"/>
    <property type="match status" value="1"/>
</dbReference>
<feature type="binding site" evidence="5">
    <location>
        <position position="93"/>
    </location>
    <ligand>
        <name>Zn(2+)</name>
        <dbReference type="ChEBI" id="CHEBI:29105"/>
    </ligand>
</feature>
<dbReference type="OrthoDB" id="9801207at2"/>
<dbReference type="PANTHER" id="PTHR11109:SF7">
    <property type="entry name" value="GTP CYCLOHYDROLASE 1"/>
    <property type="match status" value="1"/>
</dbReference>
<accession>A0A1V4SXU0</accession>
<dbReference type="GO" id="GO:0005525">
    <property type="term" value="F:GTP binding"/>
    <property type="evidence" value="ECO:0007669"/>
    <property type="project" value="UniProtKB-KW"/>
</dbReference>
<evidence type="ECO:0000259" key="6">
    <source>
        <dbReference type="Pfam" id="PF01227"/>
    </source>
</evidence>
<keyword evidence="5" id="KW-0862">Zinc</keyword>
<dbReference type="RefSeq" id="WP_080021956.1">
    <property type="nucleotide sequence ID" value="NZ_LTAY01000023.1"/>
</dbReference>
<proteinExistence type="inferred from homology"/>
<keyword evidence="5" id="KW-0479">Metal-binding</keyword>
<dbReference type="GO" id="GO:0005737">
    <property type="term" value="C:cytoplasm"/>
    <property type="evidence" value="ECO:0007669"/>
    <property type="project" value="TreeGrafter"/>
</dbReference>
<feature type="binding site" evidence="5">
    <location>
        <position position="162"/>
    </location>
    <ligand>
        <name>Zn(2+)</name>
        <dbReference type="ChEBI" id="CHEBI:29105"/>
    </ligand>
</feature>
<dbReference type="EC" id="3.5.4.16" evidence="5"/>
<dbReference type="GO" id="GO:0006729">
    <property type="term" value="P:tetrahydrobiopterin biosynthetic process"/>
    <property type="evidence" value="ECO:0007669"/>
    <property type="project" value="TreeGrafter"/>
</dbReference>
<dbReference type="InterPro" id="IPR043134">
    <property type="entry name" value="GTP-CH-I_N"/>
</dbReference>
<comment type="catalytic activity">
    <reaction evidence="1 5">
        <text>GTP + H2O = 7,8-dihydroneopterin 3'-triphosphate + formate + H(+)</text>
        <dbReference type="Rhea" id="RHEA:17473"/>
        <dbReference type="ChEBI" id="CHEBI:15377"/>
        <dbReference type="ChEBI" id="CHEBI:15378"/>
        <dbReference type="ChEBI" id="CHEBI:15740"/>
        <dbReference type="ChEBI" id="CHEBI:37565"/>
        <dbReference type="ChEBI" id="CHEBI:58462"/>
        <dbReference type="EC" id="3.5.4.16"/>
    </reaction>
</comment>
<dbReference type="InterPro" id="IPR001474">
    <property type="entry name" value="GTP_CycHdrlase_I"/>
</dbReference>
<keyword evidence="5" id="KW-0547">Nucleotide-binding</keyword>
<comment type="similarity">
    <text evidence="5">Belongs to the GTP cyclohydrolase I family.</text>
</comment>
<dbReference type="EMBL" id="LTAY01000023">
    <property type="protein sequence ID" value="OPX49518.1"/>
    <property type="molecule type" value="Genomic_DNA"/>
</dbReference>
<evidence type="ECO:0000256" key="3">
    <source>
        <dbReference type="ARBA" id="ARBA00022563"/>
    </source>
</evidence>
<organism evidence="7 8">
    <name type="scientific">Clostridium thermobutyricum DSM 4928</name>
    <dbReference type="NCBI Taxonomy" id="1121339"/>
    <lineage>
        <taxon>Bacteria</taxon>
        <taxon>Bacillati</taxon>
        <taxon>Bacillota</taxon>
        <taxon>Clostridia</taxon>
        <taxon>Eubacteriales</taxon>
        <taxon>Clostridiaceae</taxon>
        <taxon>Clostridium</taxon>
    </lineage>
</organism>
<dbReference type="UniPathway" id="UPA00848">
    <property type="reaction ID" value="UER00151"/>
</dbReference>
<sequence>MNIWTSKEKEERAEELIKELLTLIGEDPNREGLKETPKRAVSMIKEVLEGTTLTNKEIAERYGKCFSADYEASGNSGMVIMRDIPIFSFCEHHLALMYNMKVTIAYVPKEKVIGLSKLARIADMVGKRLQLQEKIGTDIAEIIEMATGSSDVAVLISGEHSCMTARGIKKTGSLTKTSCFKGRFKEDILLRQELLLNN</sequence>
<dbReference type="HAMAP" id="MF_00223">
    <property type="entry name" value="FolE"/>
    <property type="match status" value="1"/>
</dbReference>
<evidence type="ECO:0000256" key="2">
    <source>
        <dbReference type="ARBA" id="ARBA00005080"/>
    </source>
</evidence>
<dbReference type="InterPro" id="IPR020602">
    <property type="entry name" value="GTP_CycHdrlase_I_dom"/>
</dbReference>
<evidence type="ECO:0000313" key="7">
    <source>
        <dbReference type="EMBL" id="OPX49518.1"/>
    </source>
</evidence>
<comment type="pathway">
    <text evidence="2 5">Cofactor biosynthesis; 7,8-dihydroneopterin triphosphate biosynthesis; 7,8-dihydroneopterin triphosphate from GTP: step 1/1.</text>
</comment>
<name>A0A1V4SXU0_9CLOT</name>
<dbReference type="GO" id="GO:0006730">
    <property type="term" value="P:one-carbon metabolic process"/>
    <property type="evidence" value="ECO:0007669"/>
    <property type="project" value="UniProtKB-UniRule"/>
</dbReference>
<evidence type="ECO:0000256" key="4">
    <source>
        <dbReference type="ARBA" id="ARBA00022801"/>
    </source>
</evidence>
<dbReference type="NCBIfam" id="NF006826">
    <property type="entry name" value="PRK09347.1-3"/>
    <property type="match status" value="1"/>
</dbReference>
<dbReference type="GO" id="GO:0046654">
    <property type="term" value="P:tetrahydrofolate biosynthetic process"/>
    <property type="evidence" value="ECO:0007669"/>
    <property type="project" value="UniProtKB-UniRule"/>
</dbReference>
<dbReference type="GO" id="GO:0003934">
    <property type="term" value="F:GTP cyclohydrolase I activity"/>
    <property type="evidence" value="ECO:0007669"/>
    <property type="project" value="UniProtKB-UniRule"/>
</dbReference>
<dbReference type="GO" id="GO:0008270">
    <property type="term" value="F:zinc ion binding"/>
    <property type="evidence" value="ECO:0007669"/>
    <property type="project" value="UniProtKB-UniRule"/>
</dbReference>
<dbReference type="PANTHER" id="PTHR11109">
    <property type="entry name" value="GTP CYCLOHYDROLASE I"/>
    <property type="match status" value="1"/>
</dbReference>
<dbReference type="SUPFAM" id="SSF55620">
    <property type="entry name" value="Tetrahydrobiopterin biosynthesis enzymes-like"/>
    <property type="match status" value="1"/>
</dbReference>
<keyword evidence="3 5" id="KW-0554">One-carbon metabolism</keyword>
<evidence type="ECO:0000313" key="8">
    <source>
        <dbReference type="Proteomes" id="UP000191448"/>
    </source>
</evidence>
<dbReference type="Gene3D" id="3.30.1130.10">
    <property type="match status" value="1"/>
</dbReference>
<dbReference type="InterPro" id="IPR043133">
    <property type="entry name" value="GTP-CH-I_C/QueF"/>
</dbReference>
<dbReference type="Proteomes" id="UP000191448">
    <property type="component" value="Unassembled WGS sequence"/>
</dbReference>
<dbReference type="InterPro" id="IPR018234">
    <property type="entry name" value="GTP_CycHdrlase_I_CS"/>
</dbReference>
<protein>
    <recommendedName>
        <fullName evidence="5">GTP cyclohydrolase 1</fullName>
        <ecNumber evidence="5">3.5.4.16</ecNumber>
    </recommendedName>
    <alternativeName>
        <fullName evidence="5">GTP cyclohydrolase I</fullName>
        <shortName evidence="5">GTP-CH-I</shortName>
    </alternativeName>
</protein>